<evidence type="ECO:0000256" key="1">
    <source>
        <dbReference type="SAM" id="Phobius"/>
    </source>
</evidence>
<feature type="transmembrane region" description="Helical" evidence="1">
    <location>
        <begin position="16"/>
        <end position="37"/>
    </location>
</feature>
<comment type="caution">
    <text evidence="2">The sequence shown here is derived from an EMBL/GenBank/DDBJ whole genome shotgun (WGS) entry which is preliminary data.</text>
</comment>
<keyword evidence="1" id="KW-0812">Transmembrane</keyword>
<evidence type="ECO:0000313" key="2">
    <source>
        <dbReference type="EMBL" id="KKW33372.1"/>
    </source>
</evidence>
<organism evidence="2 3">
    <name type="scientific">Candidatus Uhrbacteria bacterium GW2011_GWA2_52_8d</name>
    <dbReference type="NCBI Taxonomy" id="1618979"/>
    <lineage>
        <taxon>Bacteria</taxon>
        <taxon>Candidatus Uhriibacteriota</taxon>
    </lineage>
</organism>
<dbReference type="Proteomes" id="UP000034054">
    <property type="component" value="Unassembled WGS sequence"/>
</dbReference>
<protein>
    <submittedName>
        <fullName evidence="2">Uncharacterized protein</fullName>
    </submittedName>
</protein>
<keyword evidence="1" id="KW-1133">Transmembrane helix</keyword>
<sequence>MSDVQSHQIKKLSETFSGLIGMLIAHVLCVASLLVAVAVLHPLAMPLALCGALGTGVAIVYDLYTIRSGIRALQDQPC</sequence>
<proteinExistence type="predicted"/>
<gene>
    <name evidence="2" type="ORF">UY76_C0004G0004</name>
</gene>
<reference evidence="2 3" key="1">
    <citation type="journal article" date="2015" name="Nature">
        <title>rRNA introns, odd ribosomes, and small enigmatic genomes across a large radiation of phyla.</title>
        <authorList>
            <person name="Brown C.T."/>
            <person name="Hug L.A."/>
            <person name="Thomas B.C."/>
            <person name="Sharon I."/>
            <person name="Castelle C.J."/>
            <person name="Singh A."/>
            <person name="Wilkins M.J."/>
            <person name="Williams K.H."/>
            <person name="Banfield J.F."/>
        </authorList>
    </citation>
    <scope>NUCLEOTIDE SEQUENCE [LARGE SCALE GENOMIC DNA]</scope>
</reference>
<dbReference type="EMBL" id="LCRH01000004">
    <property type="protein sequence ID" value="KKW33372.1"/>
    <property type="molecule type" value="Genomic_DNA"/>
</dbReference>
<name>A0A0G1ZY54_9BACT</name>
<keyword evidence="1" id="KW-0472">Membrane</keyword>
<dbReference type="AlphaFoldDB" id="A0A0G1ZY54"/>
<feature type="transmembrane region" description="Helical" evidence="1">
    <location>
        <begin position="43"/>
        <end position="64"/>
    </location>
</feature>
<evidence type="ECO:0000313" key="3">
    <source>
        <dbReference type="Proteomes" id="UP000034054"/>
    </source>
</evidence>
<accession>A0A0G1ZY54</accession>